<reference evidence="4" key="1">
    <citation type="submission" date="2016-10" db="EMBL/GenBank/DDBJ databases">
        <authorList>
            <person name="de Groot N.N."/>
        </authorList>
    </citation>
    <scope>NUCLEOTIDE SEQUENCE [LARGE SCALE GENOMIC DNA]</scope>
    <source>
        <strain evidence="4">CGMCC 1.10697</strain>
    </source>
</reference>
<evidence type="ECO:0000256" key="1">
    <source>
        <dbReference type="SAM" id="MobiDB-lite"/>
    </source>
</evidence>
<evidence type="ECO:0000313" key="3">
    <source>
        <dbReference type="EMBL" id="PKH42246.1"/>
    </source>
</evidence>
<keyword evidence="2" id="KW-0472">Membrane</keyword>
<gene>
    <name evidence="3" type="ORF">CXG46_07195</name>
    <name evidence="4" type="ORF">SAMN05192575_10745</name>
</gene>
<keyword evidence="2" id="KW-1133">Transmembrane helix</keyword>
<dbReference type="STRING" id="748909.SAMN05192575_10745"/>
<feature type="transmembrane region" description="Helical" evidence="2">
    <location>
        <begin position="88"/>
        <end position="113"/>
    </location>
</feature>
<dbReference type="Proteomes" id="UP000199113">
    <property type="component" value="Unassembled WGS sequence"/>
</dbReference>
<evidence type="ECO:0000313" key="4">
    <source>
        <dbReference type="EMBL" id="SFB30785.1"/>
    </source>
</evidence>
<feature type="region of interest" description="Disordered" evidence="1">
    <location>
        <begin position="1"/>
        <end position="42"/>
    </location>
</feature>
<name>A0A1I0ZYD2_9ACTN</name>
<feature type="transmembrane region" description="Helical" evidence="2">
    <location>
        <begin position="166"/>
        <end position="185"/>
    </location>
</feature>
<keyword evidence="6" id="KW-1185">Reference proteome</keyword>
<sequence>MSDTTPTPGAEPTPEPTPEPATSSTPPASTPPASTPPASTSADAVATLKTADPLDLGTIGAGVLVFLGSLLPYYTVSVEGFGSESATAWHGFLGWFGALAALAGAGVLVARILGAALPVPVRTTVLALFGIAAFCTLLALFVTPGGDCDDSGLMGGVCDMIDQGHGFGYWLALLASIAGLVLAAVRRAAD</sequence>
<accession>A0A1I0ZYD2</accession>
<protein>
    <submittedName>
        <fullName evidence="4">Uncharacterized protein</fullName>
    </submittedName>
</protein>
<evidence type="ECO:0000256" key="2">
    <source>
        <dbReference type="SAM" id="Phobius"/>
    </source>
</evidence>
<dbReference type="EMBL" id="PJBV01000013">
    <property type="protein sequence ID" value="PKH42246.1"/>
    <property type="molecule type" value="Genomic_DNA"/>
</dbReference>
<feature type="transmembrane region" description="Helical" evidence="2">
    <location>
        <begin position="125"/>
        <end position="146"/>
    </location>
</feature>
<evidence type="ECO:0000313" key="6">
    <source>
        <dbReference type="Proteomes" id="UP000233565"/>
    </source>
</evidence>
<dbReference type="EMBL" id="FOKC01000007">
    <property type="protein sequence ID" value="SFB30785.1"/>
    <property type="molecule type" value="Genomic_DNA"/>
</dbReference>
<feature type="transmembrane region" description="Helical" evidence="2">
    <location>
        <begin position="56"/>
        <end position="76"/>
    </location>
</feature>
<proteinExistence type="predicted"/>
<feature type="compositionally biased region" description="Pro residues" evidence="1">
    <location>
        <begin position="9"/>
        <end position="19"/>
    </location>
</feature>
<dbReference type="Proteomes" id="UP000233565">
    <property type="component" value="Unassembled WGS sequence"/>
</dbReference>
<evidence type="ECO:0000313" key="5">
    <source>
        <dbReference type="Proteomes" id="UP000199113"/>
    </source>
</evidence>
<dbReference type="RefSeq" id="WP_091199581.1">
    <property type="nucleotide sequence ID" value="NZ_FOKC01000007.1"/>
</dbReference>
<reference evidence="3 6" key="2">
    <citation type="submission" date="2017-12" db="EMBL/GenBank/DDBJ databases">
        <title>Pharmacopeia of the Arctic Ocean.</title>
        <authorList>
            <person name="Collins E."/>
            <person name="Ducluzeau A.-L."/>
        </authorList>
    </citation>
    <scope>NUCLEOTIDE SEQUENCE [LARGE SCALE GENOMIC DNA]</scope>
    <source>
        <strain evidence="3 6">DSM 23325</strain>
    </source>
</reference>
<dbReference type="AlphaFoldDB" id="A0A1I0ZYD2"/>
<organism evidence="4 5">
    <name type="scientific">Nocardioides alpinus</name>
    <dbReference type="NCBI Taxonomy" id="748909"/>
    <lineage>
        <taxon>Bacteria</taxon>
        <taxon>Bacillati</taxon>
        <taxon>Actinomycetota</taxon>
        <taxon>Actinomycetes</taxon>
        <taxon>Propionibacteriales</taxon>
        <taxon>Nocardioidaceae</taxon>
        <taxon>Nocardioides</taxon>
    </lineage>
</organism>
<dbReference type="OrthoDB" id="3786743at2"/>
<keyword evidence="2" id="KW-0812">Transmembrane</keyword>